<name>A0A165PIS0_9AGAM</name>
<dbReference type="EMBL" id="KV425611">
    <property type="protein sequence ID" value="KZT21096.1"/>
    <property type="molecule type" value="Genomic_DNA"/>
</dbReference>
<reference evidence="2 3" key="1">
    <citation type="journal article" date="2016" name="Mol. Biol. Evol.">
        <title>Comparative Genomics of Early-Diverging Mushroom-Forming Fungi Provides Insights into the Origins of Lignocellulose Decay Capabilities.</title>
        <authorList>
            <person name="Nagy L.G."/>
            <person name="Riley R."/>
            <person name="Tritt A."/>
            <person name="Adam C."/>
            <person name="Daum C."/>
            <person name="Floudas D."/>
            <person name="Sun H."/>
            <person name="Yadav J.S."/>
            <person name="Pangilinan J."/>
            <person name="Larsson K.H."/>
            <person name="Matsuura K."/>
            <person name="Barry K."/>
            <person name="Labutti K."/>
            <person name="Kuo R."/>
            <person name="Ohm R.A."/>
            <person name="Bhattacharya S.S."/>
            <person name="Shirouzu T."/>
            <person name="Yoshinaga Y."/>
            <person name="Martin F.M."/>
            <person name="Grigoriev I.V."/>
            <person name="Hibbett D.S."/>
        </authorList>
    </citation>
    <scope>NUCLEOTIDE SEQUENCE [LARGE SCALE GENOMIC DNA]</scope>
    <source>
        <strain evidence="2 3">HHB14362 ss-1</strain>
    </source>
</reference>
<accession>A0A165PIS0</accession>
<gene>
    <name evidence="2" type="ORF">NEOLEDRAFT_802882</name>
</gene>
<protein>
    <submittedName>
        <fullName evidence="2">Lysophospholipase</fullName>
    </submittedName>
</protein>
<dbReference type="InterPro" id="IPR022742">
    <property type="entry name" value="Hydrolase_4"/>
</dbReference>
<proteinExistence type="predicted"/>
<dbReference type="AlphaFoldDB" id="A0A165PIS0"/>
<sequence>MADLYPFTEAYLKGPQSTQFLTRTYAPESPFALIVFVHGFIDHVARYTEFHGQISKNGIAIFTYDQRGFGRTAVDETGKEKKDTGNRGYAKTSWPEQLEDLDWMVKHAHGKFPDLPLFLMGASMGGGLCLAFNTRGKATPPSAEAVALVSGVIPLSPLIHQTHPLGSVQKWLVRKMSRLMPYATFPTRVPIEHLTHDSAMWEANKSDHLSQYTGGLRGVSDMLDGGDSILARDYKNWPGDRPLIIFHGTEDEVTDPKASQEFFNRVSTKDKRIVLLEGARHEPFHEIVPEGVIGRMVNEITEWVKARAKPSDARL</sequence>
<evidence type="ECO:0000259" key="1">
    <source>
        <dbReference type="Pfam" id="PF12146"/>
    </source>
</evidence>
<evidence type="ECO:0000313" key="2">
    <source>
        <dbReference type="EMBL" id="KZT21096.1"/>
    </source>
</evidence>
<evidence type="ECO:0000313" key="3">
    <source>
        <dbReference type="Proteomes" id="UP000076761"/>
    </source>
</evidence>
<dbReference type="InParanoid" id="A0A165PIS0"/>
<dbReference type="InterPro" id="IPR051044">
    <property type="entry name" value="MAG_DAG_Lipase"/>
</dbReference>
<dbReference type="FunCoup" id="A0A165PIS0">
    <property type="interactions" value="138"/>
</dbReference>
<dbReference type="SUPFAM" id="SSF53474">
    <property type="entry name" value="alpha/beta-Hydrolases"/>
    <property type="match status" value="1"/>
</dbReference>
<dbReference type="OrthoDB" id="10249433at2759"/>
<dbReference type="Pfam" id="PF12146">
    <property type="entry name" value="Hydrolase_4"/>
    <property type="match status" value="1"/>
</dbReference>
<keyword evidence="3" id="KW-1185">Reference proteome</keyword>
<dbReference type="InterPro" id="IPR029058">
    <property type="entry name" value="AB_hydrolase_fold"/>
</dbReference>
<organism evidence="2 3">
    <name type="scientific">Neolentinus lepideus HHB14362 ss-1</name>
    <dbReference type="NCBI Taxonomy" id="1314782"/>
    <lineage>
        <taxon>Eukaryota</taxon>
        <taxon>Fungi</taxon>
        <taxon>Dikarya</taxon>
        <taxon>Basidiomycota</taxon>
        <taxon>Agaricomycotina</taxon>
        <taxon>Agaricomycetes</taxon>
        <taxon>Gloeophyllales</taxon>
        <taxon>Gloeophyllaceae</taxon>
        <taxon>Neolentinus</taxon>
    </lineage>
</organism>
<dbReference type="STRING" id="1314782.A0A165PIS0"/>
<dbReference type="Proteomes" id="UP000076761">
    <property type="component" value="Unassembled WGS sequence"/>
</dbReference>
<feature type="domain" description="Serine aminopeptidase S33" evidence="1">
    <location>
        <begin position="29"/>
        <end position="286"/>
    </location>
</feature>
<dbReference type="Gene3D" id="3.40.50.1820">
    <property type="entry name" value="alpha/beta hydrolase"/>
    <property type="match status" value="1"/>
</dbReference>
<dbReference type="PANTHER" id="PTHR11614">
    <property type="entry name" value="PHOSPHOLIPASE-RELATED"/>
    <property type="match status" value="1"/>
</dbReference>